<comment type="caution">
    <text evidence="1">The sequence shown here is derived from an EMBL/GenBank/DDBJ whole genome shotgun (WGS) entry which is preliminary data.</text>
</comment>
<accession>A0A8J3JI72</accession>
<dbReference type="InterPro" id="IPR019587">
    <property type="entry name" value="Polyketide_cyclase/dehydratase"/>
</dbReference>
<dbReference type="EMBL" id="BONF01000005">
    <property type="protein sequence ID" value="GIF79455.1"/>
    <property type="molecule type" value="Genomic_DNA"/>
</dbReference>
<dbReference type="Gene3D" id="3.30.530.20">
    <property type="match status" value="1"/>
</dbReference>
<dbReference type="CDD" id="cd07812">
    <property type="entry name" value="SRPBCC"/>
    <property type="match status" value="1"/>
</dbReference>
<protein>
    <recommendedName>
        <fullName evidence="3">SRPBCC family protein</fullName>
    </recommendedName>
</protein>
<reference evidence="1 2" key="1">
    <citation type="submission" date="2021-01" db="EMBL/GenBank/DDBJ databases">
        <title>Whole genome shotgun sequence of Catellatospora bangladeshensis NBRC 107357.</title>
        <authorList>
            <person name="Komaki H."/>
            <person name="Tamura T."/>
        </authorList>
    </citation>
    <scope>NUCLEOTIDE SEQUENCE [LARGE SCALE GENOMIC DNA]</scope>
    <source>
        <strain evidence="1 2">NBRC 107357</strain>
    </source>
</reference>
<dbReference type="InterPro" id="IPR023393">
    <property type="entry name" value="START-like_dom_sf"/>
</dbReference>
<name>A0A8J3JI72_9ACTN</name>
<dbReference type="SUPFAM" id="SSF55961">
    <property type="entry name" value="Bet v1-like"/>
    <property type="match status" value="1"/>
</dbReference>
<dbReference type="AlphaFoldDB" id="A0A8J3JI72"/>
<dbReference type="Proteomes" id="UP000601223">
    <property type="component" value="Unassembled WGS sequence"/>
</dbReference>
<keyword evidence="2" id="KW-1185">Reference proteome</keyword>
<sequence>MTAPDPAAPGAGEVTATVIVAAPAERVFAAFTAWERQGDWIPLTKVRVVEGDGGEGTVIEAVTVAGPAVLRDEMRVVKLDPPYEVRVVHQGKVLRGPGVMRCTPMGGDRTQVVWHEWFHLPGGVAGKMAWPLLWPGSKVSLKHSLKRFARLVESGRLP</sequence>
<dbReference type="RefSeq" id="WP_203741884.1">
    <property type="nucleotide sequence ID" value="NZ_BONF01000005.1"/>
</dbReference>
<dbReference type="Pfam" id="PF10604">
    <property type="entry name" value="Polyketide_cyc2"/>
    <property type="match status" value="1"/>
</dbReference>
<proteinExistence type="predicted"/>
<organism evidence="1 2">
    <name type="scientific">Catellatospora bangladeshensis</name>
    <dbReference type="NCBI Taxonomy" id="310355"/>
    <lineage>
        <taxon>Bacteria</taxon>
        <taxon>Bacillati</taxon>
        <taxon>Actinomycetota</taxon>
        <taxon>Actinomycetes</taxon>
        <taxon>Micromonosporales</taxon>
        <taxon>Micromonosporaceae</taxon>
        <taxon>Catellatospora</taxon>
    </lineage>
</organism>
<evidence type="ECO:0000313" key="2">
    <source>
        <dbReference type="Proteomes" id="UP000601223"/>
    </source>
</evidence>
<evidence type="ECO:0000313" key="1">
    <source>
        <dbReference type="EMBL" id="GIF79455.1"/>
    </source>
</evidence>
<evidence type="ECO:0008006" key="3">
    <source>
        <dbReference type="Google" id="ProtNLM"/>
    </source>
</evidence>
<gene>
    <name evidence="1" type="ORF">Cba03nite_08040</name>
</gene>